<dbReference type="AlphaFoldDB" id="A0A841LCY6"/>
<dbReference type="RefSeq" id="WP_207792378.1">
    <property type="nucleotide sequence ID" value="NZ_JACIIV010000025.1"/>
</dbReference>
<dbReference type="InterPro" id="IPR010281">
    <property type="entry name" value="DUF885"/>
</dbReference>
<keyword evidence="1" id="KW-0732">Signal</keyword>
<evidence type="ECO:0000313" key="2">
    <source>
        <dbReference type="EMBL" id="MBB6228853.1"/>
    </source>
</evidence>
<evidence type="ECO:0000256" key="1">
    <source>
        <dbReference type="SAM" id="SignalP"/>
    </source>
</evidence>
<protein>
    <recommendedName>
        <fullName evidence="4">DUF885 family protein</fullName>
    </recommendedName>
</protein>
<reference evidence="2 3" key="1">
    <citation type="submission" date="2020-08" db="EMBL/GenBank/DDBJ databases">
        <title>Genomic Encyclopedia of Type Strains, Phase IV (KMG-IV): sequencing the most valuable type-strain genomes for metagenomic binning, comparative biology and taxonomic classification.</title>
        <authorList>
            <person name="Goeker M."/>
        </authorList>
    </citation>
    <scope>NUCLEOTIDE SEQUENCE [LARGE SCALE GENOMIC DNA]</scope>
    <source>
        <strain evidence="2 3">DSM 102189</strain>
    </source>
</reference>
<dbReference type="Proteomes" id="UP000538147">
    <property type="component" value="Unassembled WGS sequence"/>
</dbReference>
<gene>
    <name evidence="2" type="ORF">FHS79_003045</name>
</gene>
<sequence>MKPALKALMMAAMLGSTMLAAPATAMAQSATTTTATPAALATLFTEWRSFQASGEKNGAPDFSAAELSRKRAGLKTMQARLAAIDTSGWSPSALVDYNIVRGEMNGLDFDLRVLKPWERDPAWYNSVWAAQSDTPSHEGPTLPRLVELWQYNFPLSSADSAKLAAELAHVPPLLQGARGWLTGNARDLWTSGTGTMADQAETLAKLRNLVGNGDPKLVKAITNAETATNDFVAWLKAETPKKTGPSGVGKENYTWYLRNVQLSDLSWEQEVAILRRELARAHAALRLEEHRNRKLPQLAGVTSPAAYDAQAEASVDKFIGFLGQNDILTVRDYMRPALMKRVDSYVPPEKQNFFAISMHRAPMTLWTHFYHWWDLEMMAADPQPSDIRRGPLLYNLWLSRSEGMATAMEEMMLHAGLFDDDPRAREIVWIMQAQRAARGLASLYMQANMIDMPAAMKMQVTRTPNGWMSPTLPLLASEQQIYLRLPGYGPSYITGKYQIEKLYAERAEAQGKAFSTKAFFDELNSYGMIPVSLIRWQMLGKDDEAEALGMKR</sequence>
<proteinExistence type="predicted"/>
<evidence type="ECO:0008006" key="4">
    <source>
        <dbReference type="Google" id="ProtNLM"/>
    </source>
</evidence>
<feature type="signal peptide" evidence="1">
    <location>
        <begin position="1"/>
        <end position="27"/>
    </location>
</feature>
<evidence type="ECO:0000313" key="3">
    <source>
        <dbReference type="Proteomes" id="UP000538147"/>
    </source>
</evidence>
<keyword evidence="3" id="KW-1185">Reference proteome</keyword>
<comment type="caution">
    <text evidence="2">The sequence shown here is derived from an EMBL/GenBank/DDBJ whole genome shotgun (WGS) entry which is preliminary data.</text>
</comment>
<accession>A0A841LCY6</accession>
<dbReference type="EMBL" id="JACIIV010000025">
    <property type="protein sequence ID" value="MBB6228853.1"/>
    <property type="molecule type" value="Genomic_DNA"/>
</dbReference>
<feature type="chain" id="PRO_5032774986" description="DUF885 family protein" evidence="1">
    <location>
        <begin position="28"/>
        <end position="552"/>
    </location>
</feature>
<organism evidence="2 3">
    <name type="scientific">Polymorphobacter multimanifer</name>
    <dbReference type="NCBI Taxonomy" id="1070431"/>
    <lineage>
        <taxon>Bacteria</taxon>
        <taxon>Pseudomonadati</taxon>
        <taxon>Pseudomonadota</taxon>
        <taxon>Alphaproteobacteria</taxon>
        <taxon>Sphingomonadales</taxon>
        <taxon>Sphingosinicellaceae</taxon>
        <taxon>Polymorphobacter</taxon>
    </lineage>
</organism>
<name>A0A841LCY6_9SPHN</name>
<dbReference type="Pfam" id="PF05960">
    <property type="entry name" value="DUF885"/>
    <property type="match status" value="2"/>
</dbReference>